<evidence type="ECO:0008006" key="4">
    <source>
        <dbReference type="Google" id="ProtNLM"/>
    </source>
</evidence>
<name>A0A1X7V771_AMPQE</name>
<feature type="chain" id="PRO_5013050134" description="DDE-1 domain-containing protein" evidence="2">
    <location>
        <begin position="18"/>
        <end position="122"/>
    </location>
</feature>
<evidence type="ECO:0000256" key="1">
    <source>
        <dbReference type="SAM" id="MobiDB-lite"/>
    </source>
</evidence>
<feature type="region of interest" description="Disordered" evidence="1">
    <location>
        <begin position="101"/>
        <end position="122"/>
    </location>
</feature>
<feature type="signal peptide" evidence="2">
    <location>
        <begin position="1"/>
        <end position="17"/>
    </location>
</feature>
<evidence type="ECO:0000313" key="3">
    <source>
        <dbReference type="EnsemblMetazoa" id="Aqu2.1.35846_001"/>
    </source>
</evidence>
<proteinExistence type="predicted"/>
<dbReference type="EnsemblMetazoa" id="Aqu2.1.35846_001">
    <property type="protein sequence ID" value="Aqu2.1.35846_001"/>
    <property type="gene ID" value="Aqu2.1.35846"/>
</dbReference>
<keyword evidence="2" id="KW-0732">Signal</keyword>
<organism evidence="3">
    <name type="scientific">Amphimedon queenslandica</name>
    <name type="common">Sponge</name>
    <dbReference type="NCBI Taxonomy" id="400682"/>
    <lineage>
        <taxon>Eukaryota</taxon>
        <taxon>Metazoa</taxon>
        <taxon>Porifera</taxon>
        <taxon>Demospongiae</taxon>
        <taxon>Heteroscleromorpha</taxon>
        <taxon>Haplosclerida</taxon>
        <taxon>Niphatidae</taxon>
        <taxon>Amphimedon</taxon>
    </lineage>
</organism>
<sequence length="122" mass="13792">MSVYLFTAIRWVGQAWSLLTASTIEKCFRKAGILTADLDVVCLHTVDPFSKANELVELVHMIEKTESDVCASNKFANGDDDHPLCAEMDDINWESIFIDDLPNNSEQHDEEQSDDKIEDDVQ</sequence>
<reference evidence="3" key="1">
    <citation type="submission" date="2017-05" db="UniProtKB">
        <authorList>
            <consortium name="EnsemblMetazoa"/>
        </authorList>
    </citation>
    <scope>IDENTIFICATION</scope>
</reference>
<evidence type="ECO:0000256" key="2">
    <source>
        <dbReference type="SAM" id="SignalP"/>
    </source>
</evidence>
<protein>
    <recommendedName>
        <fullName evidence="4">DDE-1 domain-containing protein</fullName>
    </recommendedName>
</protein>
<accession>A0A1X7V771</accession>
<feature type="compositionally biased region" description="Acidic residues" evidence="1">
    <location>
        <begin position="108"/>
        <end position="122"/>
    </location>
</feature>
<dbReference type="InParanoid" id="A0A1X7V771"/>
<dbReference type="AlphaFoldDB" id="A0A1X7V771"/>